<accession>A0A6H5H7Y4</accession>
<sequence length="215" mass="24785">MFQKTKSRGIEKTETTKKEHFLRNTRKNENSRKSKVQHQMLKRFSSWKQKQIWIFSRWRLTCYRPTAGYASKSKAARRANAVGGPEPSRLATDDRLKARKSRQMPANAASRATPTPTVTTDSGSTDEWIDPRTLWLSAYNVNRPKIENRIGASEKTFTHDCFKFWCRAHLQLPIGKHPPNSEVQFVGISNRFYSRMGGPMLLLKMAERPNNPSSE</sequence>
<gene>
    <name evidence="2" type="ORF">NTEN_LOCUS18461</name>
</gene>
<dbReference type="EMBL" id="CADCXU010027048">
    <property type="protein sequence ID" value="CAB0013917.1"/>
    <property type="molecule type" value="Genomic_DNA"/>
</dbReference>
<evidence type="ECO:0000313" key="2">
    <source>
        <dbReference type="EMBL" id="CAB0013917.1"/>
    </source>
</evidence>
<name>A0A6H5H7Y4_9HEMI</name>
<protein>
    <submittedName>
        <fullName evidence="2">Uncharacterized protein</fullName>
    </submittedName>
</protein>
<feature type="compositionally biased region" description="Basic and acidic residues" evidence="1">
    <location>
        <begin position="8"/>
        <end position="32"/>
    </location>
</feature>
<organism evidence="2 3">
    <name type="scientific">Nesidiocoris tenuis</name>
    <dbReference type="NCBI Taxonomy" id="355587"/>
    <lineage>
        <taxon>Eukaryota</taxon>
        <taxon>Metazoa</taxon>
        <taxon>Ecdysozoa</taxon>
        <taxon>Arthropoda</taxon>
        <taxon>Hexapoda</taxon>
        <taxon>Insecta</taxon>
        <taxon>Pterygota</taxon>
        <taxon>Neoptera</taxon>
        <taxon>Paraneoptera</taxon>
        <taxon>Hemiptera</taxon>
        <taxon>Heteroptera</taxon>
        <taxon>Panheteroptera</taxon>
        <taxon>Cimicomorpha</taxon>
        <taxon>Miridae</taxon>
        <taxon>Dicyphina</taxon>
        <taxon>Nesidiocoris</taxon>
    </lineage>
</organism>
<evidence type="ECO:0000313" key="3">
    <source>
        <dbReference type="Proteomes" id="UP000479000"/>
    </source>
</evidence>
<dbReference type="AlphaFoldDB" id="A0A6H5H7Y4"/>
<feature type="region of interest" description="Disordered" evidence="1">
    <location>
        <begin position="1"/>
        <end position="39"/>
    </location>
</feature>
<proteinExistence type="predicted"/>
<evidence type="ECO:0000256" key="1">
    <source>
        <dbReference type="SAM" id="MobiDB-lite"/>
    </source>
</evidence>
<dbReference type="Proteomes" id="UP000479000">
    <property type="component" value="Unassembled WGS sequence"/>
</dbReference>
<feature type="region of interest" description="Disordered" evidence="1">
    <location>
        <begin position="73"/>
        <end position="124"/>
    </location>
</feature>
<feature type="compositionally biased region" description="Polar residues" evidence="1">
    <location>
        <begin position="110"/>
        <end position="124"/>
    </location>
</feature>
<reference evidence="2 3" key="1">
    <citation type="submission" date="2020-02" db="EMBL/GenBank/DDBJ databases">
        <authorList>
            <person name="Ferguson B K."/>
        </authorList>
    </citation>
    <scope>NUCLEOTIDE SEQUENCE [LARGE SCALE GENOMIC DNA]</scope>
</reference>
<keyword evidence="3" id="KW-1185">Reference proteome</keyword>